<evidence type="ECO:0000313" key="1">
    <source>
        <dbReference type="EMBL" id="SUS05664.1"/>
    </source>
</evidence>
<gene>
    <name evidence="1" type="ORF">DF3PB_2000003</name>
</gene>
<proteinExistence type="predicted"/>
<organism evidence="1">
    <name type="scientific">metagenome</name>
    <dbReference type="NCBI Taxonomy" id="256318"/>
    <lineage>
        <taxon>unclassified sequences</taxon>
        <taxon>metagenomes</taxon>
    </lineage>
</organism>
<name>A0A380TDE9_9ZZZZ</name>
<dbReference type="AlphaFoldDB" id="A0A380TDE9"/>
<protein>
    <submittedName>
        <fullName evidence="1">Uncharacterized protein</fullName>
    </submittedName>
</protein>
<accession>A0A380TDE9</accession>
<dbReference type="EMBL" id="UIDG01000114">
    <property type="protein sequence ID" value="SUS05664.1"/>
    <property type="molecule type" value="Genomic_DNA"/>
</dbReference>
<reference evidence="1" key="1">
    <citation type="submission" date="2018-07" db="EMBL/GenBank/DDBJ databases">
        <authorList>
            <person name="Quirk P.G."/>
            <person name="Krulwich T.A."/>
        </authorList>
    </citation>
    <scope>NUCLEOTIDE SEQUENCE</scope>
</reference>
<sequence>MIIGGHDSEFTARVGRIGFSVVRRMRRMGSLDPTQCMRQNTPSAILTYALAPALTHALDRVDRSHPSDYVCRLIRPTPLQFAYEFVLRFSEFQFCRFARSIKFFLALFNMIVNLTFCYEVRRQTWKAILSRNHISNFYYEVRVKRILITFRSKQRISNISKPFFRLGHL</sequence>